<dbReference type="AlphaFoldDB" id="B1T8Q1"/>
<name>B1T8Q1_9BURK</name>
<sequence length="35" mass="3758">MSAQKRRVSTWLSQDGVTPKMGIAGQKGQPPKFAA</sequence>
<evidence type="ECO:0000313" key="3">
    <source>
        <dbReference type="Proteomes" id="UP000004814"/>
    </source>
</evidence>
<dbReference type="EMBL" id="ABLK01000149">
    <property type="protein sequence ID" value="EDT40048.1"/>
    <property type="molecule type" value="Genomic_DNA"/>
</dbReference>
<dbReference type="Proteomes" id="UP000004814">
    <property type="component" value="Unassembled WGS sequence"/>
</dbReference>
<comment type="caution">
    <text evidence="2">The sequence shown here is derived from an EMBL/GenBank/DDBJ whole genome shotgun (WGS) entry which is preliminary data.</text>
</comment>
<protein>
    <submittedName>
        <fullName evidence="2">Uncharacterized protein</fullName>
    </submittedName>
</protein>
<accession>B1T8Q1</accession>
<gene>
    <name evidence="2" type="ORF">BamMEX5DRAFT_4167</name>
</gene>
<feature type="region of interest" description="Disordered" evidence="1">
    <location>
        <begin position="1"/>
        <end position="35"/>
    </location>
</feature>
<proteinExistence type="predicted"/>
<evidence type="ECO:0000256" key="1">
    <source>
        <dbReference type="SAM" id="MobiDB-lite"/>
    </source>
</evidence>
<dbReference type="PATRIC" id="fig|396597.7.peg.3667"/>
<organism evidence="2 3">
    <name type="scientific">Burkholderia ambifaria MEX-5</name>
    <dbReference type="NCBI Taxonomy" id="396597"/>
    <lineage>
        <taxon>Bacteria</taxon>
        <taxon>Pseudomonadati</taxon>
        <taxon>Pseudomonadota</taxon>
        <taxon>Betaproteobacteria</taxon>
        <taxon>Burkholderiales</taxon>
        <taxon>Burkholderiaceae</taxon>
        <taxon>Burkholderia</taxon>
        <taxon>Burkholderia cepacia complex</taxon>
    </lineage>
</organism>
<evidence type="ECO:0000313" key="2">
    <source>
        <dbReference type="EMBL" id="EDT40048.1"/>
    </source>
</evidence>
<reference evidence="2 3" key="1">
    <citation type="submission" date="2008-03" db="EMBL/GenBank/DDBJ databases">
        <title>Sequencing of the draft genome and assembly of Burkholderia ambifaria MEX-5.</title>
        <authorList>
            <consortium name="US DOE Joint Genome Institute (JGI-PGF)"/>
            <person name="Copeland A."/>
            <person name="Lucas S."/>
            <person name="Lapidus A."/>
            <person name="Glavina del Rio T."/>
            <person name="Dalin E."/>
            <person name="Tice H."/>
            <person name="Bruce D."/>
            <person name="Goodwin L."/>
            <person name="Pitluck S."/>
            <person name="Larimer F."/>
            <person name="Land M.L."/>
            <person name="Hauser L."/>
            <person name="Tiedje J."/>
            <person name="Richardson P."/>
        </authorList>
    </citation>
    <scope>NUCLEOTIDE SEQUENCE [LARGE SCALE GENOMIC DNA]</scope>
    <source>
        <strain evidence="2 3">MEX-5</strain>
    </source>
</reference>